<dbReference type="PANTHER" id="PTHR43420">
    <property type="entry name" value="ACETYLTRANSFERASE"/>
    <property type="match status" value="1"/>
</dbReference>
<evidence type="ECO:0000256" key="2">
    <source>
        <dbReference type="ARBA" id="ARBA00023315"/>
    </source>
</evidence>
<evidence type="ECO:0000256" key="1">
    <source>
        <dbReference type="ARBA" id="ARBA00022679"/>
    </source>
</evidence>
<organism evidence="4 5">
    <name type="scientific">Clostridium cellulovorans (strain ATCC 35296 / DSM 3052 / OCM 3 / 743B)</name>
    <dbReference type="NCBI Taxonomy" id="573061"/>
    <lineage>
        <taxon>Bacteria</taxon>
        <taxon>Bacillati</taxon>
        <taxon>Bacillota</taxon>
        <taxon>Clostridia</taxon>
        <taxon>Eubacteriales</taxon>
        <taxon>Clostridiaceae</taxon>
        <taxon>Clostridium</taxon>
    </lineage>
</organism>
<evidence type="ECO:0000313" key="5">
    <source>
        <dbReference type="Proteomes" id="UP000002730"/>
    </source>
</evidence>
<evidence type="ECO:0000313" key="4">
    <source>
        <dbReference type="EMBL" id="ADL51923.1"/>
    </source>
</evidence>
<dbReference type="InterPro" id="IPR050680">
    <property type="entry name" value="YpeA/RimI_acetyltransf"/>
</dbReference>
<dbReference type="Proteomes" id="UP000002730">
    <property type="component" value="Chromosome"/>
</dbReference>
<dbReference type="CDD" id="cd04301">
    <property type="entry name" value="NAT_SF"/>
    <property type="match status" value="1"/>
</dbReference>
<dbReference type="PANTHER" id="PTHR43420:SF47">
    <property type="entry name" value="N-ACETYLTRANSFERASE DOMAIN-CONTAINING PROTEIN"/>
    <property type="match status" value="1"/>
</dbReference>
<dbReference type="PROSITE" id="PS51186">
    <property type="entry name" value="GNAT"/>
    <property type="match status" value="1"/>
</dbReference>
<dbReference type="InterPro" id="IPR000182">
    <property type="entry name" value="GNAT_dom"/>
</dbReference>
<sequence>MEFRKGNLAEIQEIMRIIRDSIKNMEQNGIYQWDDIYPNEIVIQEDIQGENLYVCISDNKITGFAVLNNYQDREYESISWNTTSDNNLIIHRVCVDPKYQGMGIATKLIQYAEKRGKEEAYDSIRLDSFTKNSIACRLYENNGYEKRGIVKFRKGEFFCFEKKL</sequence>
<dbReference type="EMBL" id="CP002160">
    <property type="protein sequence ID" value="ADL51923.1"/>
    <property type="molecule type" value="Genomic_DNA"/>
</dbReference>
<keyword evidence="5" id="KW-1185">Reference proteome</keyword>
<dbReference type="Gene3D" id="3.40.630.30">
    <property type="match status" value="1"/>
</dbReference>
<dbReference type="STRING" id="573061.Clocel_2180"/>
<keyword evidence="2" id="KW-0012">Acyltransferase</keyword>
<dbReference type="KEGG" id="ccb:Clocel_2180"/>
<reference evidence="4 5" key="1">
    <citation type="submission" date="2010-08" db="EMBL/GenBank/DDBJ databases">
        <title>Complete sequence of Clostridium cellulovorans 743B.</title>
        <authorList>
            <consortium name="US DOE Joint Genome Institute"/>
            <person name="Lucas S."/>
            <person name="Copeland A."/>
            <person name="Lapidus A."/>
            <person name="Cheng J.-F."/>
            <person name="Bruce D."/>
            <person name="Goodwin L."/>
            <person name="Pitluck S."/>
            <person name="Chertkov O."/>
            <person name="Detter J.C."/>
            <person name="Han C."/>
            <person name="Tapia R."/>
            <person name="Land M."/>
            <person name="Hauser L."/>
            <person name="Chang Y.-J."/>
            <person name="Jeffries C."/>
            <person name="Kyrpides N."/>
            <person name="Ivanova N."/>
            <person name="Mikhailova N."/>
            <person name="Hemme C.L."/>
            <person name="Woyke T."/>
        </authorList>
    </citation>
    <scope>NUCLEOTIDE SEQUENCE [LARGE SCALE GENOMIC DNA]</scope>
    <source>
        <strain evidence="5">ATCC 35296 / DSM 3052 / OCM 3 / 743B</strain>
    </source>
</reference>
<dbReference type="InterPro" id="IPR016181">
    <property type="entry name" value="Acyl_CoA_acyltransferase"/>
</dbReference>
<dbReference type="GO" id="GO:0016747">
    <property type="term" value="F:acyltransferase activity, transferring groups other than amino-acyl groups"/>
    <property type="evidence" value="ECO:0007669"/>
    <property type="project" value="InterPro"/>
</dbReference>
<dbReference type="SUPFAM" id="SSF55729">
    <property type="entry name" value="Acyl-CoA N-acyltransferases (Nat)"/>
    <property type="match status" value="1"/>
</dbReference>
<keyword evidence="1 4" id="KW-0808">Transferase</keyword>
<dbReference type="Pfam" id="PF00583">
    <property type="entry name" value="Acetyltransf_1"/>
    <property type="match status" value="1"/>
</dbReference>
<accession>D9SN57</accession>
<evidence type="ECO:0000259" key="3">
    <source>
        <dbReference type="PROSITE" id="PS51186"/>
    </source>
</evidence>
<dbReference type="HOGENOM" id="CLU_013985_13_2_9"/>
<dbReference type="eggNOG" id="COG0456">
    <property type="taxonomic scope" value="Bacteria"/>
</dbReference>
<name>D9SN57_CLOC7</name>
<dbReference type="AlphaFoldDB" id="D9SN57"/>
<dbReference type="RefSeq" id="WP_010076857.1">
    <property type="nucleotide sequence ID" value="NC_014393.1"/>
</dbReference>
<proteinExistence type="predicted"/>
<gene>
    <name evidence="4" type="ordered locus">Clocel_2180</name>
</gene>
<feature type="domain" description="N-acetyltransferase" evidence="3">
    <location>
        <begin position="1"/>
        <end position="164"/>
    </location>
</feature>
<dbReference type="OrthoDB" id="9796381at2"/>
<protein>
    <submittedName>
        <fullName evidence="4">GCN5-related N-acetyltransferase</fullName>
    </submittedName>
</protein>